<dbReference type="KEGG" id="capn:CBG49_11155"/>
<sequence>MMRKFIIIIILFIGLWGCEKERRARNPYLGEVPINLDVTELDMLRYRLQSIGNSAFISQQGLRGIFVTCYGEGRYLAWEAACPNHSLDGCYSRLYSVKTPTEEANYELHDYTYVRCSCCHTVYSLTTGNPFVLGNIAKPYPLLNYNVTVSGTSGKYSLKIRNN</sequence>
<dbReference type="EMBL" id="CP022022">
    <property type="protein sequence ID" value="ASF43586.1"/>
    <property type="molecule type" value="Genomic_DNA"/>
</dbReference>
<evidence type="ECO:0000313" key="1">
    <source>
        <dbReference type="EMBL" id="ASF43586.1"/>
    </source>
</evidence>
<proteinExistence type="predicted"/>
<keyword evidence="2" id="KW-1185">Reference proteome</keyword>
<evidence type="ECO:0000313" key="2">
    <source>
        <dbReference type="Proteomes" id="UP000197007"/>
    </source>
</evidence>
<dbReference type="Proteomes" id="UP000197007">
    <property type="component" value="Chromosome"/>
</dbReference>
<organism evidence="1 2">
    <name type="scientific">Capnocytophaga endodontalis</name>
    <dbReference type="NCBI Taxonomy" id="2708117"/>
    <lineage>
        <taxon>Bacteria</taxon>
        <taxon>Pseudomonadati</taxon>
        <taxon>Bacteroidota</taxon>
        <taxon>Flavobacteriia</taxon>
        <taxon>Flavobacteriales</taxon>
        <taxon>Flavobacteriaceae</taxon>
        <taxon>Capnocytophaga</taxon>
    </lineage>
</organism>
<reference evidence="2" key="1">
    <citation type="submission" date="2017-06" db="EMBL/GenBank/DDBJ databases">
        <title>Complete genome sequence of Capnocytophaga sp. KCOM 1579 (=ChDC OS43) isolated from a human refractory periapical abscess lesion.</title>
        <authorList>
            <person name="Kook J.-K."/>
            <person name="Park S.-N."/>
            <person name="Lim Y.K."/>
            <person name="Roh H."/>
        </authorList>
    </citation>
    <scope>NUCLEOTIDE SEQUENCE [LARGE SCALE GENOMIC DNA]</scope>
    <source>
        <strain evidence="2">ChDC OS43</strain>
    </source>
</reference>
<gene>
    <name evidence="1" type="ORF">CBG49_11155</name>
</gene>
<protein>
    <recommendedName>
        <fullName evidence="3">Rieske domain-containing protein</fullName>
    </recommendedName>
</protein>
<name>A0A1Z4BQL7_9FLAO</name>
<accession>A0A1Z4BQL7</accession>
<evidence type="ECO:0008006" key="3">
    <source>
        <dbReference type="Google" id="ProtNLM"/>
    </source>
</evidence>
<dbReference type="AlphaFoldDB" id="A0A1Z4BQL7"/>